<organism evidence="1 2">
    <name type="scientific">Oryza rufipogon</name>
    <name type="common">Brownbeard rice</name>
    <name type="synonym">Asian wild rice</name>
    <dbReference type="NCBI Taxonomy" id="4529"/>
    <lineage>
        <taxon>Eukaryota</taxon>
        <taxon>Viridiplantae</taxon>
        <taxon>Streptophyta</taxon>
        <taxon>Embryophyta</taxon>
        <taxon>Tracheophyta</taxon>
        <taxon>Spermatophyta</taxon>
        <taxon>Magnoliopsida</taxon>
        <taxon>Liliopsida</taxon>
        <taxon>Poales</taxon>
        <taxon>Poaceae</taxon>
        <taxon>BOP clade</taxon>
        <taxon>Oryzoideae</taxon>
        <taxon>Oryzeae</taxon>
        <taxon>Oryzinae</taxon>
        <taxon>Oryza</taxon>
    </lineage>
</organism>
<sequence length="417" mass="46240">MIRRFLYMVDIFDKSHGPISRRLRRINPSHLFYPNDALPVPQSSSSATVVEDAPLPPIDMTFCGSTEFMRRSDDKIVSVDRTTRRAILYDPAEHTVRVLPSMVEYKFWTKSFAVGDDLYVMETIPLPDKVDLGRDARPGRSFEALIHREPRPVDGDRIEDECYWRPLPPPPYVHAAGIRTDGQICGYAVVGESHILVSTHSYGAYSFDTASAAWSKVGDWALPFCGRAEFVPEHGLWLGLSVADDGVLGAWDLSSTIHHQQPPPVAHHGCKGFAVPEVPYASHVVHLGAGKLCVAKLFMVAHHRETCSHSCCDFDSDKRYFAILTGVEVVRCNGDKVDIIKHKSCRYSFVGSDPEPLLDTTAGVLLPLPPDSCNSIYGTYSVGVFQARISRKQGVDEVMDNSAGSTMRTGWSGEMDQ</sequence>
<dbReference type="PANTHER" id="PTHR33085">
    <property type="entry name" value="OS12G0113100 PROTEIN-RELATED"/>
    <property type="match status" value="1"/>
</dbReference>
<dbReference type="PANTHER" id="PTHR33085:SF135">
    <property type="entry name" value="OS02G0146900 PROTEIN"/>
    <property type="match status" value="1"/>
</dbReference>
<accession>A0A0E0N9R1</accession>
<dbReference type="Gramene" id="ORUFI02G03560.1">
    <property type="protein sequence ID" value="ORUFI02G03560.1"/>
    <property type="gene ID" value="ORUFI02G03560"/>
</dbReference>
<evidence type="ECO:0000313" key="1">
    <source>
        <dbReference type="EnsemblPlants" id="ORUFI02G03560.1"/>
    </source>
</evidence>
<dbReference type="Proteomes" id="UP000008022">
    <property type="component" value="Unassembled WGS sequence"/>
</dbReference>
<evidence type="ECO:0008006" key="3">
    <source>
        <dbReference type="Google" id="ProtNLM"/>
    </source>
</evidence>
<proteinExistence type="predicted"/>
<protein>
    <recommendedName>
        <fullName evidence="3">DUF1618 domain-containing protein</fullName>
    </recommendedName>
</protein>
<name>A0A0E0N9R1_ORYRU</name>
<dbReference type="Pfam" id="PF07893">
    <property type="entry name" value="DUF1668"/>
    <property type="match status" value="1"/>
</dbReference>
<evidence type="ECO:0000313" key="2">
    <source>
        <dbReference type="Proteomes" id="UP000008022"/>
    </source>
</evidence>
<reference evidence="1" key="2">
    <citation type="submission" date="2015-06" db="UniProtKB">
        <authorList>
            <consortium name="EnsemblPlants"/>
        </authorList>
    </citation>
    <scope>IDENTIFICATION</scope>
</reference>
<dbReference type="STRING" id="4529.A0A0E0N9R1"/>
<dbReference type="OMA" id="CERILMD"/>
<dbReference type="HOGENOM" id="CLU_018267_0_1_1"/>
<dbReference type="AlphaFoldDB" id="A0A0E0N9R1"/>
<dbReference type="EnsemblPlants" id="ORUFI02G03560.1">
    <property type="protein sequence ID" value="ORUFI02G03560.1"/>
    <property type="gene ID" value="ORUFI02G03560"/>
</dbReference>
<reference evidence="2" key="1">
    <citation type="submission" date="2013-06" db="EMBL/GenBank/DDBJ databases">
        <authorList>
            <person name="Zhao Q."/>
        </authorList>
    </citation>
    <scope>NUCLEOTIDE SEQUENCE</scope>
    <source>
        <strain evidence="2">cv. W1943</strain>
    </source>
</reference>
<dbReference type="eggNOG" id="ENOG502R7ND">
    <property type="taxonomic scope" value="Eukaryota"/>
</dbReference>
<dbReference type="InterPro" id="IPR012871">
    <property type="entry name" value="DUF1668_ORYSA"/>
</dbReference>
<keyword evidence="2" id="KW-1185">Reference proteome</keyword>